<dbReference type="EMBL" id="MAYG01000001">
    <property type="protein sequence ID" value="OCA74915.1"/>
    <property type="molecule type" value="Genomic_DNA"/>
</dbReference>
<evidence type="ECO:0000313" key="2">
    <source>
        <dbReference type="Proteomes" id="UP000093432"/>
    </source>
</evidence>
<dbReference type="Proteomes" id="UP000093432">
    <property type="component" value="Unassembled WGS sequence"/>
</dbReference>
<dbReference type="STRING" id="651561.BBI00_11485"/>
<proteinExistence type="predicted"/>
<comment type="caution">
    <text evidence="1">The sequence shown here is derived from an EMBL/GenBank/DDBJ whole genome shotgun (WGS) entry which is preliminary data.</text>
</comment>
<organism evidence="1 2">
    <name type="scientific">Chryseobacterium arthrosphaerae</name>
    <dbReference type="NCBI Taxonomy" id="651561"/>
    <lineage>
        <taxon>Bacteria</taxon>
        <taxon>Pseudomonadati</taxon>
        <taxon>Bacteroidota</taxon>
        <taxon>Flavobacteriia</taxon>
        <taxon>Flavobacteriales</taxon>
        <taxon>Weeksellaceae</taxon>
        <taxon>Chryseobacterium group</taxon>
        <taxon>Chryseobacterium</taxon>
    </lineage>
</organism>
<name>A0A1B8ZTJ5_9FLAO</name>
<evidence type="ECO:0000313" key="1">
    <source>
        <dbReference type="EMBL" id="OCA74915.1"/>
    </source>
</evidence>
<reference evidence="2" key="1">
    <citation type="submission" date="2016-07" db="EMBL/GenBank/DDBJ databases">
        <authorList>
            <person name="Florea S."/>
            <person name="Webb J.S."/>
            <person name="Jaromczyk J."/>
            <person name="Schardl C.L."/>
        </authorList>
    </citation>
    <scope>NUCLEOTIDE SEQUENCE [LARGE SCALE GENOMIC DNA]</scope>
    <source>
        <strain evidence="2">CC-VM-7</strain>
    </source>
</reference>
<sequence length="62" mass="7486">MIFFIYFIIKFQPKYTVKCTIRPLNTGIIADVIQFFILNFIRNRTSSKAHQYKCEAFFSKKR</sequence>
<dbReference type="AlphaFoldDB" id="A0A1B8ZTJ5"/>
<protein>
    <submittedName>
        <fullName evidence="1">Uncharacterized protein</fullName>
    </submittedName>
</protein>
<gene>
    <name evidence="1" type="ORF">BBI00_11485</name>
</gene>
<accession>A0A1B8ZTJ5</accession>